<reference evidence="3 4" key="1">
    <citation type="journal article" date="2012" name="BMC Genomics">
        <title>Comparative genomics of the white-rot fungi, Phanerochaete carnosa and P. chrysosporium, to elucidate the genetic basis of the distinct wood types they colonize.</title>
        <authorList>
            <person name="Suzuki H."/>
            <person name="MacDonald J."/>
            <person name="Syed K."/>
            <person name="Salamov A."/>
            <person name="Hori C."/>
            <person name="Aerts A."/>
            <person name="Henrissat B."/>
            <person name="Wiebenga A."/>
            <person name="vanKuyk P.A."/>
            <person name="Barry K."/>
            <person name="Lindquist E."/>
            <person name="LaButti K."/>
            <person name="Lapidus A."/>
            <person name="Lucas S."/>
            <person name="Coutinho P."/>
            <person name="Gong Y."/>
            <person name="Samejima M."/>
            <person name="Mahadevan R."/>
            <person name="Abou-Zaid M."/>
            <person name="de Vries R.P."/>
            <person name="Igarashi K."/>
            <person name="Yadav J.S."/>
            <person name="Grigoriev I.V."/>
            <person name="Master E.R."/>
        </authorList>
    </citation>
    <scope>NUCLEOTIDE SEQUENCE [LARGE SCALE GENOMIC DNA]</scope>
    <source>
        <strain evidence="3 4">HHB-10118-sp</strain>
    </source>
</reference>
<sequence length="591" mass="64514">MPLQSIQDVLQSEFSPPLDTSLIAAIVADYVSETPGEPSPAQLRSLRQTLSELAVQAEQECDESPVSDDFAQLQLSNTDDNTSTADLFSAGSSINTANTSNVSGSSAQSFSSPLGFLQTAFPHLPVSRLKSVLGSAQEEDEIDMESIVEDILSSEFVKDLEERGLEDEVVPETDWQTAQPSKKKKKQNKWKGGKTLTLVDVRQRQHIPISAAPRASGPDPWTQLSSVATHLETLLPSRSASYFQSLFHSPEYASPSDALRSVLLSMSASSFTSELELEVTTPLFVMFDVICDSPEYASLDDIDQRRMLDDAQLALRATEGNADAAFDIVKLLRELDGGDVDWAVYHSPAPASPILSSNGSNMKSKHATRPPTMPPAAQPPRVKTRPTITPLAPKPPPNVWKTVPVIPKRGPNPHANFIPAYQADKSSPRALGKKQTNEHRSRANELLEQRREALRDASRAWQRGNTGNRGGEVALYFAERARTLQEEARKENLNAAWDLVESGRISKENGCSIDLHGTTVAEAIQIVKDVLREDPPSPARPLKIITGRGKHSTNGVGVLGPAVNNALFEEGWNVAKWDAGLIIRGRTSRWA</sequence>
<dbReference type="EMBL" id="JH930478">
    <property type="protein sequence ID" value="EKM50507.1"/>
    <property type="molecule type" value="Genomic_DNA"/>
</dbReference>
<dbReference type="InterPro" id="IPR013899">
    <property type="entry name" value="DUF1771"/>
</dbReference>
<dbReference type="SMART" id="SM01162">
    <property type="entry name" value="DUF1771"/>
    <property type="match status" value="1"/>
</dbReference>
<dbReference type="HOGENOM" id="CLU_011634_0_0_1"/>
<keyword evidence="4" id="KW-1185">Reference proteome</keyword>
<feature type="compositionally biased region" description="Basic residues" evidence="1">
    <location>
        <begin position="181"/>
        <end position="191"/>
    </location>
</feature>
<feature type="region of interest" description="Disordered" evidence="1">
    <location>
        <begin position="165"/>
        <end position="191"/>
    </location>
</feature>
<dbReference type="Gene3D" id="3.30.1370.110">
    <property type="match status" value="1"/>
</dbReference>
<dbReference type="GO" id="GO:0005634">
    <property type="term" value="C:nucleus"/>
    <property type="evidence" value="ECO:0007669"/>
    <property type="project" value="TreeGrafter"/>
</dbReference>
<dbReference type="PANTHER" id="PTHR46535">
    <property type="entry name" value="NEDD4-BINDING PROTEIN 2"/>
    <property type="match status" value="1"/>
</dbReference>
<dbReference type="GeneID" id="18918669"/>
<dbReference type="Pfam" id="PF08590">
    <property type="entry name" value="DUF1771"/>
    <property type="match status" value="1"/>
</dbReference>
<organism evidence="3 4">
    <name type="scientific">Phanerochaete carnosa (strain HHB-10118-sp)</name>
    <name type="common">White-rot fungus</name>
    <name type="synonym">Peniophora carnosa</name>
    <dbReference type="NCBI Taxonomy" id="650164"/>
    <lineage>
        <taxon>Eukaryota</taxon>
        <taxon>Fungi</taxon>
        <taxon>Dikarya</taxon>
        <taxon>Basidiomycota</taxon>
        <taxon>Agaricomycotina</taxon>
        <taxon>Agaricomycetes</taxon>
        <taxon>Polyporales</taxon>
        <taxon>Phanerochaetaceae</taxon>
        <taxon>Phanerochaete</taxon>
    </lineage>
</organism>
<proteinExistence type="predicted"/>
<dbReference type="InParanoid" id="K5WJS7"/>
<dbReference type="OrthoDB" id="4080456at2759"/>
<dbReference type="Pfam" id="PF01713">
    <property type="entry name" value="Smr"/>
    <property type="match status" value="1"/>
</dbReference>
<dbReference type="InterPro" id="IPR052772">
    <property type="entry name" value="Endo/PolyKinase_Domain-Protein"/>
</dbReference>
<accession>K5WJS7</accession>
<name>K5WJS7_PHACS</name>
<evidence type="ECO:0000259" key="2">
    <source>
        <dbReference type="PROSITE" id="PS50828"/>
    </source>
</evidence>
<dbReference type="SUPFAM" id="SSF160443">
    <property type="entry name" value="SMR domain-like"/>
    <property type="match status" value="1"/>
</dbReference>
<dbReference type="InterPro" id="IPR002625">
    <property type="entry name" value="Smr_dom"/>
</dbReference>
<dbReference type="AlphaFoldDB" id="K5WJS7"/>
<evidence type="ECO:0000256" key="1">
    <source>
        <dbReference type="SAM" id="MobiDB-lite"/>
    </source>
</evidence>
<evidence type="ECO:0000313" key="4">
    <source>
        <dbReference type="Proteomes" id="UP000008370"/>
    </source>
</evidence>
<feature type="region of interest" description="Disordered" evidence="1">
    <location>
        <begin position="354"/>
        <end position="396"/>
    </location>
</feature>
<dbReference type="PROSITE" id="PS50828">
    <property type="entry name" value="SMR"/>
    <property type="match status" value="1"/>
</dbReference>
<dbReference type="Proteomes" id="UP000008370">
    <property type="component" value="Unassembled WGS sequence"/>
</dbReference>
<evidence type="ECO:0000313" key="3">
    <source>
        <dbReference type="EMBL" id="EKM50507.1"/>
    </source>
</evidence>
<dbReference type="KEGG" id="pco:PHACADRAFT_263837"/>
<feature type="domain" description="Smr" evidence="2">
    <location>
        <begin position="513"/>
        <end position="586"/>
    </location>
</feature>
<dbReference type="InterPro" id="IPR036063">
    <property type="entry name" value="Smr_dom_sf"/>
</dbReference>
<dbReference type="GO" id="GO:0004519">
    <property type="term" value="F:endonuclease activity"/>
    <property type="evidence" value="ECO:0007669"/>
    <property type="project" value="TreeGrafter"/>
</dbReference>
<dbReference type="STRING" id="650164.K5WJS7"/>
<dbReference type="PANTHER" id="PTHR46535:SF1">
    <property type="entry name" value="NEDD4-BINDING PROTEIN 2"/>
    <property type="match status" value="1"/>
</dbReference>
<dbReference type="RefSeq" id="XP_007400779.1">
    <property type="nucleotide sequence ID" value="XM_007400717.1"/>
</dbReference>
<gene>
    <name evidence="3" type="ORF">PHACADRAFT_263837</name>
</gene>
<dbReference type="SMART" id="SM00463">
    <property type="entry name" value="SMR"/>
    <property type="match status" value="1"/>
</dbReference>
<protein>
    <recommendedName>
        <fullName evidence="2">Smr domain-containing protein</fullName>
    </recommendedName>
</protein>